<dbReference type="Proteomes" id="UP001221142">
    <property type="component" value="Unassembled WGS sequence"/>
</dbReference>
<dbReference type="InterPro" id="IPR053029">
    <property type="entry name" value="RNA_pol_I-specific_init_factor"/>
</dbReference>
<evidence type="ECO:0000256" key="1">
    <source>
        <dbReference type="SAM" id="MobiDB-lite"/>
    </source>
</evidence>
<proteinExistence type="predicted"/>
<dbReference type="GO" id="GO:0001181">
    <property type="term" value="F:RNA polymerase I general transcription initiation factor activity"/>
    <property type="evidence" value="ECO:0007669"/>
    <property type="project" value="InterPro"/>
</dbReference>
<keyword evidence="3" id="KW-1185">Reference proteome</keyword>
<dbReference type="GO" id="GO:0017025">
    <property type="term" value="F:TBP-class protein binding"/>
    <property type="evidence" value="ECO:0007669"/>
    <property type="project" value="TreeGrafter"/>
</dbReference>
<organism evidence="2 3">
    <name type="scientific">Roridomyces roridus</name>
    <dbReference type="NCBI Taxonomy" id="1738132"/>
    <lineage>
        <taxon>Eukaryota</taxon>
        <taxon>Fungi</taxon>
        <taxon>Dikarya</taxon>
        <taxon>Basidiomycota</taxon>
        <taxon>Agaricomycotina</taxon>
        <taxon>Agaricomycetes</taxon>
        <taxon>Agaricomycetidae</taxon>
        <taxon>Agaricales</taxon>
        <taxon>Marasmiineae</taxon>
        <taxon>Mycenaceae</taxon>
        <taxon>Roridomyces</taxon>
    </lineage>
</organism>
<dbReference type="EMBL" id="JARKIF010000005">
    <property type="protein sequence ID" value="KAJ7639022.1"/>
    <property type="molecule type" value="Genomic_DNA"/>
</dbReference>
<sequence length="218" mass="25071">MSFIFAPSDAKIPRTARKIHIRRLYDVMNVSIQRNDLERATRAWCILARCKEINWTAMWSTSVHLLANHLEERQRAEQKIAFLRVMMLQSSSERETILKELILRLVISGQHREALDELELYLPSFPYQDNALLHIYAGLITLYLAQPSSQGSPFNTTFLRNARGFFDRAKTLDSGNETIAAFLQKIDQLDGTRAKSADDSDEDIMDTSGAPERKRIRN</sequence>
<evidence type="ECO:0000313" key="2">
    <source>
        <dbReference type="EMBL" id="KAJ7639022.1"/>
    </source>
</evidence>
<dbReference type="Pfam" id="PF04090">
    <property type="entry name" value="Rrn11"/>
    <property type="match status" value="1"/>
</dbReference>
<comment type="caution">
    <text evidence="2">The sequence shown here is derived from an EMBL/GenBank/DDBJ whole genome shotgun (WGS) entry which is preliminary data.</text>
</comment>
<dbReference type="InterPro" id="IPR007224">
    <property type="entry name" value="TIF_Rrn11"/>
</dbReference>
<dbReference type="GO" id="GO:0042790">
    <property type="term" value="P:nucleolar large rRNA transcription by RNA polymerase I"/>
    <property type="evidence" value="ECO:0007669"/>
    <property type="project" value="TreeGrafter"/>
</dbReference>
<dbReference type="PANTHER" id="PTHR28244">
    <property type="entry name" value="RNA POLYMERASE I-SPECIFIC TRANSCRIPTION INITIATION FACTOR RRN11"/>
    <property type="match status" value="1"/>
</dbReference>
<accession>A0AAD7C590</accession>
<dbReference type="PANTHER" id="PTHR28244:SF1">
    <property type="entry name" value="RNA POLYMERASE I-SPECIFIC TRANSCRIPTION INITIATION FACTOR RRN11"/>
    <property type="match status" value="1"/>
</dbReference>
<gene>
    <name evidence="2" type="ORF">FB45DRAFT_741229</name>
</gene>
<name>A0AAD7C590_9AGAR</name>
<reference evidence="2" key="1">
    <citation type="submission" date="2023-03" db="EMBL/GenBank/DDBJ databases">
        <title>Massive genome expansion in bonnet fungi (Mycena s.s.) driven by repeated elements and novel gene families across ecological guilds.</title>
        <authorList>
            <consortium name="Lawrence Berkeley National Laboratory"/>
            <person name="Harder C.B."/>
            <person name="Miyauchi S."/>
            <person name="Viragh M."/>
            <person name="Kuo A."/>
            <person name="Thoen E."/>
            <person name="Andreopoulos B."/>
            <person name="Lu D."/>
            <person name="Skrede I."/>
            <person name="Drula E."/>
            <person name="Henrissat B."/>
            <person name="Morin E."/>
            <person name="Kohler A."/>
            <person name="Barry K."/>
            <person name="LaButti K."/>
            <person name="Morin E."/>
            <person name="Salamov A."/>
            <person name="Lipzen A."/>
            <person name="Mereny Z."/>
            <person name="Hegedus B."/>
            <person name="Baldrian P."/>
            <person name="Stursova M."/>
            <person name="Weitz H."/>
            <person name="Taylor A."/>
            <person name="Grigoriev I.V."/>
            <person name="Nagy L.G."/>
            <person name="Martin F."/>
            <person name="Kauserud H."/>
        </authorList>
    </citation>
    <scope>NUCLEOTIDE SEQUENCE</scope>
    <source>
        <strain evidence="2">9284</strain>
    </source>
</reference>
<feature type="region of interest" description="Disordered" evidence="1">
    <location>
        <begin position="193"/>
        <end position="218"/>
    </location>
</feature>
<dbReference type="GO" id="GO:0070860">
    <property type="term" value="C:RNA polymerase I core factor complex"/>
    <property type="evidence" value="ECO:0007669"/>
    <property type="project" value="TreeGrafter"/>
</dbReference>
<evidence type="ECO:0000313" key="3">
    <source>
        <dbReference type="Proteomes" id="UP001221142"/>
    </source>
</evidence>
<protein>
    <submittedName>
        <fullName evidence="2">Uncharacterized protein</fullName>
    </submittedName>
</protein>
<dbReference type="AlphaFoldDB" id="A0AAD7C590"/>
<dbReference type="GO" id="GO:0001164">
    <property type="term" value="F:RNA polymerase I core promoter sequence-specific DNA binding"/>
    <property type="evidence" value="ECO:0007669"/>
    <property type="project" value="InterPro"/>
</dbReference>